<dbReference type="Proteomes" id="UP000270296">
    <property type="component" value="Unassembled WGS sequence"/>
</dbReference>
<accession>A0A183J6R6</accession>
<evidence type="ECO:0000313" key="4">
    <source>
        <dbReference type="WBParaSite" id="SBAD_0001195001-mRNA-1"/>
    </source>
</evidence>
<dbReference type="Gene3D" id="3.10.20.90">
    <property type="entry name" value="Phosphatidylinositol 3-kinase Catalytic Subunit, Chain A, domain 1"/>
    <property type="match status" value="1"/>
</dbReference>
<dbReference type="InterPro" id="IPR019748">
    <property type="entry name" value="FERM_central"/>
</dbReference>
<dbReference type="Gene3D" id="1.20.80.10">
    <property type="match status" value="1"/>
</dbReference>
<gene>
    <name evidence="2" type="ORF">SBAD_LOCUS11564</name>
</gene>
<dbReference type="CDD" id="cd17101">
    <property type="entry name" value="FERM_F1_PTPN13_like"/>
    <property type="match status" value="1"/>
</dbReference>
<protein>
    <submittedName>
        <fullName evidence="4">FERM domain-containing protein</fullName>
    </submittedName>
</protein>
<proteinExistence type="predicted"/>
<dbReference type="EMBL" id="UZAM01015918">
    <property type="protein sequence ID" value="VDP41099.1"/>
    <property type="molecule type" value="Genomic_DNA"/>
</dbReference>
<dbReference type="SUPFAM" id="SSF54236">
    <property type="entry name" value="Ubiquitin-like"/>
    <property type="match status" value="1"/>
</dbReference>
<dbReference type="Pfam" id="PF09379">
    <property type="entry name" value="FERM_N"/>
    <property type="match status" value="1"/>
</dbReference>
<dbReference type="InterPro" id="IPR035963">
    <property type="entry name" value="FERM_2"/>
</dbReference>
<dbReference type="PANTHER" id="PTHR46900:SF2">
    <property type="entry name" value="TYROSINE-PROTEIN PHOSPHATASE NON-RECEPTOR TYPE 13"/>
    <property type="match status" value="1"/>
</dbReference>
<organism evidence="4">
    <name type="scientific">Soboliphyme baturini</name>
    <dbReference type="NCBI Taxonomy" id="241478"/>
    <lineage>
        <taxon>Eukaryota</taxon>
        <taxon>Metazoa</taxon>
        <taxon>Ecdysozoa</taxon>
        <taxon>Nematoda</taxon>
        <taxon>Enoplea</taxon>
        <taxon>Dorylaimia</taxon>
        <taxon>Dioctophymatida</taxon>
        <taxon>Dioctophymatoidea</taxon>
        <taxon>Soboliphymatidae</taxon>
        <taxon>Soboliphyme</taxon>
    </lineage>
</organism>
<dbReference type="PROSITE" id="PS50057">
    <property type="entry name" value="FERM_3"/>
    <property type="match status" value="1"/>
</dbReference>
<dbReference type="InterPro" id="IPR052074">
    <property type="entry name" value="NonRcpt_TyrProt_Phosphatase"/>
</dbReference>
<dbReference type="SUPFAM" id="SSF47031">
    <property type="entry name" value="Second domain of FERM"/>
    <property type="match status" value="1"/>
</dbReference>
<reference evidence="2 3" key="2">
    <citation type="submission" date="2018-11" db="EMBL/GenBank/DDBJ databases">
        <authorList>
            <consortium name="Pathogen Informatics"/>
        </authorList>
    </citation>
    <scope>NUCLEOTIDE SEQUENCE [LARGE SCALE GENOMIC DNA]</scope>
</reference>
<sequence length="244" mass="27744">MVRFIAAITSKERVDDTPKASASPGFAPSAAVENQEMRECPVMVGPEFLYRSQMPSIALKALNSEVRNAAGIHHRKFFRKSHATSVVVDLLNGQRVDVACKTGCVANDIFEVVSTHTNLTERHFFGLAFLRDGEYYFLEPEQKIGRFAPPGWRHSDQSRVRTVYHLYLRLKYYPIGLTFIKTEQTMHQVYLQLRRDIMDSGLQCGDVAVAMKLAAVALQVEMGDYRLNEDDRFSVEHYLPKVIV</sequence>
<dbReference type="Pfam" id="PF00373">
    <property type="entry name" value="FERM_M"/>
    <property type="match status" value="1"/>
</dbReference>
<keyword evidence="3" id="KW-1185">Reference proteome</keyword>
<feature type="domain" description="FERM" evidence="1">
    <location>
        <begin position="84"/>
        <end position="244"/>
    </location>
</feature>
<evidence type="ECO:0000313" key="3">
    <source>
        <dbReference type="Proteomes" id="UP000270296"/>
    </source>
</evidence>
<dbReference type="OrthoDB" id="5855872at2759"/>
<dbReference type="InterPro" id="IPR000299">
    <property type="entry name" value="FERM_domain"/>
</dbReference>
<dbReference type="PANTHER" id="PTHR46900">
    <property type="entry name" value="TYROSINE-PROTEIN PHOSPHATASE NON-RECEPTOR TYPE 13"/>
    <property type="match status" value="1"/>
</dbReference>
<dbReference type="AlphaFoldDB" id="A0A183J6R6"/>
<dbReference type="WBParaSite" id="SBAD_0001195001-mRNA-1">
    <property type="protein sequence ID" value="SBAD_0001195001-mRNA-1"/>
    <property type="gene ID" value="SBAD_0001195001"/>
</dbReference>
<name>A0A183J6R6_9BILA</name>
<dbReference type="InterPro" id="IPR029071">
    <property type="entry name" value="Ubiquitin-like_domsf"/>
</dbReference>
<reference evidence="4" key="1">
    <citation type="submission" date="2016-06" db="UniProtKB">
        <authorList>
            <consortium name="WormBaseParasite"/>
        </authorList>
    </citation>
    <scope>IDENTIFICATION</scope>
</reference>
<dbReference type="InterPro" id="IPR014352">
    <property type="entry name" value="FERM/acyl-CoA-bd_prot_sf"/>
</dbReference>
<dbReference type="CDD" id="cd14473">
    <property type="entry name" value="FERM_B-lobe"/>
    <property type="match status" value="1"/>
</dbReference>
<evidence type="ECO:0000313" key="2">
    <source>
        <dbReference type="EMBL" id="VDP41099.1"/>
    </source>
</evidence>
<dbReference type="InterPro" id="IPR018979">
    <property type="entry name" value="FERM_N"/>
</dbReference>
<evidence type="ECO:0000259" key="1">
    <source>
        <dbReference type="PROSITE" id="PS50057"/>
    </source>
</evidence>